<feature type="transmembrane region" description="Helical" evidence="1">
    <location>
        <begin position="155"/>
        <end position="172"/>
    </location>
</feature>
<protein>
    <submittedName>
        <fullName evidence="4">Histidine kinase</fullName>
    </submittedName>
</protein>
<dbReference type="PANTHER" id="PTHR34220">
    <property type="entry name" value="SENSOR HISTIDINE KINASE YPDA"/>
    <property type="match status" value="1"/>
</dbReference>
<dbReference type="GO" id="GO:0016301">
    <property type="term" value="F:kinase activity"/>
    <property type="evidence" value="ECO:0007669"/>
    <property type="project" value="UniProtKB-KW"/>
</dbReference>
<dbReference type="RefSeq" id="WP_341423642.1">
    <property type="nucleotide sequence ID" value="NZ_JBBUTG010000001.1"/>
</dbReference>
<feature type="transmembrane region" description="Helical" evidence="1">
    <location>
        <begin position="113"/>
        <end position="135"/>
    </location>
</feature>
<keyword evidence="1" id="KW-0812">Transmembrane</keyword>
<dbReference type="Gene3D" id="3.30.565.10">
    <property type="entry name" value="Histidine kinase-like ATPase, C-terminal domain"/>
    <property type="match status" value="1"/>
</dbReference>
<feature type="domain" description="Histidine kinase/HSP90-like ATPase" evidence="2">
    <location>
        <begin position="284"/>
        <end position="379"/>
    </location>
</feature>
<keyword evidence="4" id="KW-0808">Transferase</keyword>
<dbReference type="Pfam" id="PF06580">
    <property type="entry name" value="His_kinase"/>
    <property type="match status" value="1"/>
</dbReference>
<dbReference type="EMBL" id="JBBUTG010000001">
    <property type="protein sequence ID" value="MEK8029298.1"/>
    <property type="molecule type" value="Genomic_DNA"/>
</dbReference>
<sequence length="385" mass="42349">MNSSLSTELLKRSWRSWASTGGPRQGPYWLQLVWTALFAIPCALAFTGVGFALYARGAVWRDPALWGEWLRVNLSVSLFISLCIGYTIQGLYELLFHLVDRRRIDRLSEGRKALVFIAVPLVGVALAWPLSVWILRRSFSQIDMGGASPSINLGFIVFSLMFSLVMYLYFGGKARVEQANRRAAEAQLRLLQGQIEPHFLFNTLANVVGLIDADPTRARRMLESFIDYLRASLGGLRNPDHTLGHEMALVDAYLRVLSMRMEDRLRVRLDVPADLLALPIPPVVVQPLVENAIHHGLEPKVEGGEVLVRAHLADGRLHIDVIDDGLGLPSHPAPGRRGGAGAAVANIRERLHTAFGDAAQLSLSNRAEGGVHASLTIPCPTSPSH</sequence>
<comment type="caution">
    <text evidence="4">The sequence shown here is derived from an EMBL/GenBank/DDBJ whole genome shotgun (WGS) entry which is preliminary data.</text>
</comment>
<organism evidence="4 5">
    <name type="scientific">Ideonella lacteola</name>
    <dbReference type="NCBI Taxonomy" id="2984193"/>
    <lineage>
        <taxon>Bacteria</taxon>
        <taxon>Pseudomonadati</taxon>
        <taxon>Pseudomonadota</taxon>
        <taxon>Betaproteobacteria</taxon>
        <taxon>Burkholderiales</taxon>
        <taxon>Sphaerotilaceae</taxon>
        <taxon>Ideonella</taxon>
    </lineage>
</organism>
<dbReference type="Proteomes" id="UP001371218">
    <property type="component" value="Unassembled WGS sequence"/>
</dbReference>
<evidence type="ECO:0000313" key="5">
    <source>
        <dbReference type="Proteomes" id="UP001371218"/>
    </source>
</evidence>
<feature type="transmembrane region" description="Helical" evidence="1">
    <location>
        <begin position="32"/>
        <end position="54"/>
    </location>
</feature>
<dbReference type="Pfam" id="PF02518">
    <property type="entry name" value="HATPase_c"/>
    <property type="match status" value="1"/>
</dbReference>
<accession>A0ABU9BIF8</accession>
<gene>
    <name evidence="4" type="ORF">AACH06_00575</name>
</gene>
<keyword evidence="5" id="KW-1185">Reference proteome</keyword>
<name>A0ABU9BIF8_9BURK</name>
<dbReference type="InterPro" id="IPR010559">
    <property type="entry name" value="Sig_transdc_His_kin_internal"/>
</dbReference>
<keyword evidence="4" id="KW-0418">Kinase</keyword>
<dbReference type="SUPFAM" id="SSF55874">
    <property type="entry name" value="ATPase domain of HSP90 chaperone/DNA topoisomerase II/histidine kinase"/>
    <property type="match status" value="1"/>
</dbReference>
<dbReference type="InterPro" id="IPR036890">
    <property type="entry name" value="HATPase_C_sf"/>
</dbReference>
<evidence type="ECO:0000259" key="2">
    <source>
        <dbReference type="Pfam" id="PF02518"/>
    </source>
</evidence>
<feature type="transmembrane region" description="Helical" evidence="1">
    <location>
        <begin position="74"/>
        <end position="92"/>
    </location>
</feature>
<feature type="domain" description="Signal transduction histidine kinase internal region" evidence="3">
    <location>
        <begin position="186"/>
        <end position="265"/>
    </location>
</feature>
<keyword evidence="1" id="KW-0472">Membrane</keyword>
<proteinExistence type="predicted"/>
<evidence type="ECO:0000259" key="3">
    <source>
        <dbReference type="Pfam" id="PF06580"/>
    </source>
</evidence>
<evidence type="ECO:0000313" key="4">
    <source>
        <dbReference type="EMBL" id="MEK8029298.1"/>
    </source>
</evidence>
<dbReference type="InterPro" id="IPR050640">
    <property type="entry name" value="Bact_2-comp_sensor_kinase"/>
</dbReference>
<keyword evidence="1" id="KW-1133">Transmembrane helix</keyword>
<dbReference type="PANTHER" id="PTHR34220:SF9">
    <property type="entry name" value="SIGNAL TRANSDUCTION HISTIDINE KINASE INTERNAL REGION DOMAIN-CONTAINING PROTEIN"/>
    <property type="match status" value="1"/>
</dbReference>
<reference evidence="4 5" key="1">
    <citation type="submission" date="2024-04" db="EMBL/GenBank/DDBJ databases">
        <title>Novel species of the genus Ideonella isolated from streams.</title>
        <authorList>
            <person name="Lu H."/>
        </authorList>
    </citation>
    <scope>NUCLEOTIDE SEQUENCE [LARGE SCALE GENOMIC DNA]</scope>
    <source>
        <strain evidence="4 5">DXS29W</strain>
    </source>
</reference>
<evidence type="ECO:0000256" key="1">
    <source>
        <dbReference type="SAM" id="Phobius"/>
    </source>
</evidence>
<dbReference type="InterPro" id="IPR003594">
    <property type="entry name" value="HATPase_dom"/>
</dbReference>